<organism evidence="2 3">
    <name type="scientific">Phaeodactylibacter xiamenensis</name>
    <dbReference type="NCBI Taxonomy" id="1524460"/>
    <lineage>
        <taxon>Bacteria</taxon>
        <taxon>Pseudomonadati</taxon>
        <taxon>Bacteroidota</taxon>
        <taxon>Saprospiria</taxon>
        <taxon>Saprospirales</taxon>
        <taxon>Haliscomenobacteraceae</taxon>
        <taxon>Phaeodactylibacter</taxon>
    </lineage>
</organism>
<dbReference type="SUPFAM" id="SSF53474">
    <property type="entry name" value="alpha/beta-Hydrolases"/>
    <property type="match status" value="1"/>
</dbReference>
<dbReference type="OrthoDB" id="975949at2"/>
<dbReference type="Pfam" id="PF12697">
    <property type="entry name" value="Abhydrolase_6"/>
    <property type="match status" value="1"/>
</dbReference>
<gene>
    <name evidence="2" type="ORF">IX84_05125</name>
</gene>
<dbReference type="EMBL" id="JPOS01000012">
    <property type="protein sequence ID" value="KGE89149.1"/>
    <property type="molecule type" value="Genomic_DNA"/>
</dbReference>
<dbReference type="RefSeq" id="WP_044217020.1">
    <property type="nucleotide sequence ID" value="NZ_JBKAGJ010000001.1"/>
</dbReference>
<keyword evidence="3" id="KW-1185">Reference proteome</keyword>
<protein>
    <recommendedName>
        <fullName evidence="1">AB hydrolase-1 domain-containing protein</fullName>
    </recommendedName>
</protein>
<name>A0A098S9A5_9BACT</name>
<dbReference type="InterPro" id="IPR029058">
    <property type="entry name" value="AB_hydrolase_fold"/>
</dbReference>
<proteinExistence type="predicted"/>
<dbReference type="STRING" id="1524460.IX84_05125"/>
<accession>A0A098S9A5</accession>
<feature type="domain" description="AB hydrolase-1" evidence="1">
    <location>
        <begin position="29"/>
        <end position="256"/>
    </location>
</feature>
<comment type="caution">
    <text evidence="2">The sequence shown here is derived from an EMBL/GenBank/DDBJ whole genome shotgun (WGS) entry which is preliminary data.</text>
</comment>
<evidence type="ECO:0000313" key="2">
    <source>
        <dbReference type="EMBL" id="KGE89149.1"/>
    </source>
</evidence>
<sequence>MQGTVRFLELLNGRVAYRELGYGPKCLLAFHGFGQDGSVLLPLMRAFPEAVYTCYFIDLPFHGQTKWEDPTFSHSDLMQIIRKLTAGRPWEGLGHSLGGRLWISLLPELKLRPERLYLLAPDGLGSSWGGLIDHTPARMRYRAACWLKRPLRFLQLASLLRDWGVIDRFALRYLQTQLATEATRRRLFGTWQSLLAFKLGKNRAQQILAGADCPVEVGLGKKDILVPARKLTAALEGMPQVHLKLLDCGHWDMLQQWQPAKGAHNSG</sequence>
<reference evidence="2 3" key="1">
    <citation type="journal article" date="2014" name="Int. J. Syst. Evol. Microbiol.">
        <title>Phaeodactylibacter xiamenensis gen. nov., sp. nov., a member of the family Saprospiraceae isolated from the marine alga Phaeodactylum tricornutum.</title>
        <authorList>
            <person name="Chen Z.Jr."/>
            <person name="Lei X."/>
            <person name="Lai Q."/>
            <person name="Li Y."/>
            <person name="Zhang B."/>
            <person name="Zhang J."/>
            <person name="Zhang H."/>
            <person name="Yang L."/>
            <person name="Zheng W."/>
            <person name="Tian Y."/>
            <person name="Yu Z."/>
            <person name="Xu H.Jr."/>
            <person name="Zheng T."/>
        </authorList>
    </citation>
    <scope>NUCLEOTIDE SEQUENCE [LARGE SCALE GENOMIC DNA]</scope>
    <source>
        <strain evidence="2 3">KD52</strain>
    </source>
</reference>
<dbReference type="InterPro" id="IPR000073">
    <property type="entry name" value="AB_hydrolase_1"/>
</dbReference>
<dbReference type="Gene3D" id="3.40.50.1820">
    <property type="entry name" value="alpha/beta hydrolase"/>
    <property type="match status" value="1"/>
</dbReference>
<evidence type="ECO:0000259" key="1">
    <source>
        <dbReference type="Pfam" id="PF12697"/>
    </source>
</evidence>
<dbReference type="AlphaFoldDB" id="A0A098S9A5"/>
<dbReference type="Proteomes" id="UP000029736">
    <property type="component" value="Unassembled WGS sequence"/>
</dbReference>
<evidence type="ECO:0000313" key="3">
    <source>
        <dbReference type="Proteomes" id="UP000029736"/>
    </source>
</evidence>